<evidence type="ECO:0000313" key="2">
    <source>
        <dbReference type="EMBL" id="SDZ68698.1"/>
    </source>
</evidence>
<dbReference type="OrthoDB" id="2974356at2"/>
<organism evidence="2 3">
    <name type="scientific">Evansella caseinilytica</name>
    <dbReference type="NCBI Taxonomy" id="1503961"/>
    <lineage>
        <taxon>Bacteria</taxon>
        <taxon>Bacillati</taxon>
        <taxon>Bacillota</taxon>
        <taxon>Bacilli</taxon>
        <taxon>Bacillales</taxon>
        <taxon>Bacillaceae</taxon>
        <taxon>Evansella</taxon>
    </lineage>
</organism>
<accession>A0A1H3V282</accession>
<dbReference type="AlphaFoldDB" id="A0A1H3V282"/>
<keyword evidence="1" id="KW-0175">Coiled coil</keyword>
<reference evidence="3" key="1">
    <citation type="submission" date="2016-10" db="EMBL/GenBank/DDBJ databases">
        <authorList>
            <person name="Varghese N."/>
            <person name="Submissions S."/>
        </authorList>
    </citation>
    <scope>NUCLEOTIDE SEQUENCE [LARGE SCALE GENOMIC DNA]</scope>
    <source>
        <strain evidence="3">SP</strain>
    </source>
</reference>
<sequence length="170" mass="20023">MNNQHQMEALKKQISSNETKIRSLYKQNHSYQDSYDNGLSTIRNLEAKLEALLYNKRNLVRELIQLERLTIGERSPMGKISFVEAGVLEGRALETMQDRIIALRRQQRLTMHNLSEADYQIDKKITTIEQQIEEQRTSLMELDRWMADNRYRMQVLKSEIASARQSLHTL</sequence>
<gene>
    <name evidence="2" type="ORF">SAMN05421736_1383</name>
</gene>
<evidence type="ECO:0000313" key="3">
    <source>
        <dbReference type="Proteomes" id="UP000198935"/>
    </source>
</evidence>
<keyword evidence="3" id="KW-1185">Reference proteome</keyword>
<dbReference type="EMBL" id="FNPI01000038">
    <property type="protein sequence ID" value="SDZ68698.1"/>
    <property type="molecule type" value="Genomic_DNA"/>
</dbReference>
<dbReference type="STRING" id="1503961.SAMN05421736_1383"/>
<proteinExistence type="predicted"/>
<feature type="coiled-coil region" evidence="1">
    <location>
        <begin position="7"/>
        <end position="69"/>
    </location>
</feature>
<evidence type="ECO:0000256" key="1">
    <source>
        <dbReference type="SAM" id="Coils"/>
    </source>
</evidence>
<name>A0A1H3V282_9BACI</name>
<protein>
    <submittedName>
        <fullName evidence="2">Uncharacterized protein</fullName>
    </submittedName>
</protein>
<dbReference type="Proteomes" id="UP000198935">
    <property type="component" value="Unassembled WGS sequence"/>
</dbReference>